<dbReference type="PANTHER" id="PTHR43046:SF14">
    <property type="entry name" value="MUTT_NUDIX FAMILY PROTEIN"/>
    <property type="match status" value="1"/>
</dbReference>
<evidence type="ECO:0000256" key="3">
    <source>
        <dbReference type="RuleBase" id="RU003476"/>
    </source>
</evidence>
<evidence type="ECO:0000313" key="5">
    <source>
        <dbReference type="EMBL" id="KKS98788.1"/>
    </source>
</evidence>
<evidence type="ECO:0000256" key="2">
    <source>
        <dbReference type="ARBA" id="ARBA00022801"/>
    </source>
</evidence>
<dbReference type="EMBL" id="LCFQ01000002">
    <property type="protein sequence ID" value="KKS98788.1"/>
    <property type="molecule type" value="Genomic_DNA"/>
</dbReference>
<sequence>MVIDKVLIIASAIIKNGEQKILLLKRGKTKTFQGNWQLPEGKLEVGEKPQDALRRELKEELGAGVDTLTLENVSQSTLEAKGTKYLAFRIIFKVKLKENKITLSSEHSDYRWVNTTDIPSMVLLPGTMEAISGN</sequence>
<evidence type="ECO:0000256" key="1">
    <source>
        <dbReference type="ARBA" id="ARBA00001946"/>
    </source>
</evidence>
<comment type="similarity">
    <text evidence="3">Belongs to the Nudix hydrolase family.</text>
</comment>
<feature type="domain" description="Nudix hydrolase" evidence="4">
    <location>
        <begin position="1"/>
        <end position="134"/>
    </location>
</feature>
<keyword evidence="2 3" id="KW-0378">Hydrolase</keyword>
<dbReference type="AlphaFoldDB" id="A0A0G1GJ49"/>
<dbReference type="PRINTS" id="PR00502">
    <property type="entry name" value="NUDIXFAMILY"/>
</dbReference>
<comment type="caution">
    <text evidence="5">The sequence shown here is derived from an EMBL/GenBank/DDBJ whole genome shotgun (WGS) entry which is preliminary data.</text>
</comment>
<name>A0A0G1GJ49_9BACT</name>
<dbReference type="Gene3D" id="3.90.79.10">
    <property type="entry name" value="Nucleoside Triphosphate Pyrophosphohydrolase"/>
    <property type="match status" value="1"/>
</dbReference>
<dbReference type="PROSITE" id="PS00893">
    <property type="entry name" value="NUDIX_BOX"/>
    <property type="match status" value="1"/>
</dbReference>
<dbReference type="PROSITE" id="PS51462">
    <property type="entry name" value="NUDIX"/>
    <property type="match status" value="1"/>
</dbReference>
<dbReference type="PANTHER" id="PTHR43046">
    <property type="entry name" value="GDP-MANNOSE MANNOSYL HYDROLASE"/>
    <property type="match status" value="1"/>
</dbReference>
<reference evidence="5 6" key="1">
    <citation type="journal article" date="2015" name="Nature">
        <title>rRNA introns, odd ribosomes, and small enigmatic genomes across a large radiation of phyla.</title>
        <authorList>
            <person name="Brown C.T."/>
            <person name="Hug L.A."/>
            <person name="Thomas B.C."/>
            <person name="Sharon I."/>
            <person name="Castelle C.J."/>
            <person name="Singh A."/>
            <person name="Wilkins M.J."/>
            <person name="Williams K.H."/>
            <person name="Banfield J.F."/>
        </authorList>
    </citation>
    <scope>NUCLEOTIDE SEQUENCE [LARGE SCALE GENOMIC DNA]</scope>
</reference>
<dbReference type="InterPro" id="IPR020084">
    <property type="entry name" value="NUDIX_hydrolase_CS"/>
</dbReference>
<accession>A0A0G1GJ49</accession>
<dbReference type="STRING" id="1618578.UV74_C0002G0007"/>
<protein>
    <submittedName>
        <fullName evidence="5">Mutator MutT protein</fullName>
    </submittedName>
</protein>
<organism evidence="5 6">
    <name type="scientific">Candidatus Woesebacteria bacterium GW2011_GWB1_43_14</name>
    <dbReference type="NCBI Taxonomy" id="1618578"/>
    <lineage>
        <taxon>Bacteria</taxon>
        <taxon>Candidatus Woeseibacteriota</taxon>
    </lineage>
</organism>
<dbReference type="SUPFAM" id="SSF55811">
    <property type="entry name" value="Nudix"/>
    <property type="match status" value="1"/>
</dbReference>
<evidence type="ECO:0000313" key="6">
    <source>
        <dbReference type="Proteomes" id="UP000034090"/>
    </source>
</evidence>
<gene>
    <name evidence="5" type="ORF">UV74_C0002G0007</name>
</gene>
<dbReference type="CDD" id="cd02883">
    <property type="entry name" value="NUDIX_Hydrolase"/>
    <property type="match status" value="1"/>
</dbReference>
<evidence type="ECO:0000259" key="4">
    <source>
        <dbReference type="PROSITE" id="PS51462"/>
    </source>
</evidence>
<dbReference type="InterPro" id="IPR020476">
    <property type="entry name" value="Nudix_hydrolase"/>
</dbReference>
<dbReference type="Proteomes" id="UP000034090">
    <property type="component" value="Unassembled WGS sequence"/>
</dbReference>
<dbReference type="GO" id="GO:0016787">
    <property type="term" value="F:hydrolase activity"/>
    <property type="evidence" value="ECO:0007669"/>
    <property type="project" value="UniProtKB-KW"/>
</dbReference>
<dbReference type="InterPro" id="IPR015797">
    <property type="entry name" value="NUDIX_hydrolase-like_dom_sf"/>
</dbReference>
<proteinExistence type="inferred from homology"/>
<dbReference type="InterPro" id="IPR000086">
    <property type="entry name" value="NUDIX_hydrolase_dom"/>
</dbReference>
<dbReference type="Pfam" id="PF00293">
    <property type="entry name" value="NUDIX"/>
    <property type="match status" value="1"/>
</dbReference>
<comment type="cofactor">
    <cofactor evidence="1">
        <name>Mg(2+)</name>
        <dbReference type="ChEBI" id="CHEBI:18420"/>
    </cofactor>
</comment>